<feature type="transmembrane region" description="Helical" evidence="1">
    <location>
        <begin position="49"/>
        <end position="72"/>
    </location>
</feature>
<keyword evidence="1" id="KW-0472">Membrane</keyword>
<dbReference type="STRING" id="61652.AXX16_3176"/>
<accession>A0A126VKT6</accession>
<dbReference type="EMBL" id="LR134155">
    <property type="protein sequence ID" value="VEA73282.1"/>
    <property type="molecule type" value="Genomic_DNA"/>
</dbReference>
<dbReference type="RefSeq" id="WP_015672083.1">
    <property type="nucleotide sequence ID" value="NZ_CAMIPJ010000001.1"/>
</dbReference>
<evidence type="ECO:0000313" key="9">
    <source>
        <dbReference type="Proteomes" id="UP000624159"/>
    </source>
</evidence>
<dbReference type="Proteomes" id="UP000281904">
    <property type="component" value="Chromosome"/>
</dbReference>
<keyword evidence="9" id="KW-1185">Reference proteome</keyword>
<dbReference type="AlphaFoldDB" id="A0A126VKT6"/>
<dbReference type="EMBL" id="LR590463">
    <property type="protein sequence ID" value="VTP61945.1"/>
    <property type="molecule type" value="Genomic_DNA"/>
</dbReference>
<dbReference type="EMBL" id="JADULK010000009">
    <property type="protein sequence ID" value="MBH1931488.1"/>
    <property type="molecule type" value="Genomic_DNA"/>
</dbReference>
<evidence type="ECO:0000313" key="6">
    <source>
        <dbReference type="Proteomes" id="UP000271603"/>
    </source>
</evidence>
<evidence type="ECO:0000313" key="5">
    <source>
        <dbReference type="EMBL" id="VTP61945.1"/>
    </source>
</evidence>
<feature type="transmembrane region" description="Helical" evidence="1">
    <location>
        <begin position="84"/>
        <end position="105"/>
    </location>
</feature>
<evidence type="ECO:0000256" key="1">
    <source>
        <dbReference type="SAM" id="Phobius"/>
    </source>
</evidence>
<dbReference type="Proteomes" id="UP000624159">
    <property type="component" value="Unassembled WGS sequence"/>
</dbReference>
<organism evidence="4 7">
    <name type="scientific">Serratia rubidaea</name>
    <name type="common">Serratia marinorubra</name>
    <dbReference type="NCBI Taxonomy" id="61652"/>
    <lineage>
        <taxon>Bacteria</taxon>
        <taxon>Pseudomonadati</taxon>
        <taxon>Pseudomonadota</taxon>
        <taxon>Gammaproteobacteria</taxon>
        <taxon>Enterobacterales</taxon>
        <taxon>Yersiniaceae</taxon>
        <taxon>Serratia</taxon>
    </lineage>
</organism>
<dbReference type="GeneID" id="61765468"/>
<evidence type="ECO:0000313" key="2">
    <source>
        <dbReference type="EMBL" id="MBH1931488.1"/>
    </source>
</evidence>
<dbReference type="Proteomes" id="UP000271603">
    <property type="component" value="Chromosome"/>
</dbReference>
<sequence>MTYQQAGRIGIIKQILGWVLFILALLSTLISLLNFVYQYSEKTKGINAVVIDFVHVIVDMVRFNTPFLNLFWYNSPVPGLDKSLFSGGNLMFIIIYLLIFVGLALRASGARMTRQVKFIRERLEDQLILEQAKGTEGLTREQLESRISLPHHSIFLQYFPLYVLPVTIAVVAYFVISLLGKLAAGA</sequence>
<dbReference type="Proteomes" id="UP000307968">
    <property type="component" value="Chromosome"/>
</dbReference>
<dbReference type="KEGG" id="srz:AXX16_3176"/>
<evidence type="ECO:0000313" key="7">
    <source>
        <dbReference type="Proteomes" id="UP000281904"/>
    </source>
</evidence>
<gene>
    <name evidence="2" type="ORF">I5U13_17675</name>
    <name evidence="4" type="ORF">NCTC10036_04290</name>
    <name evidence="5" type="ORF">NCTC12971_02385</name>
    <name evidence="3" type="ORF">NCTC9419_04910</name>
</gene>
<dbReference type="InterPro" id="IPR025229">
    <property type="entry name" value="YniB-like"/>
</dbReference>
<feature type="transmembrane region" description="Helical" evidence="1">
    <location>
        <begin position="155"/>
        <end position="176"/>
    </location>
</feature>
<keyword evidence="1" id="KW-1133">Transmembrane helix</keyword>
<feature type="transmembrane region" description="Helical" evidence="1">
    <location>
        <begin position="15"/>
        <end position="37"/>
    </location>
</feature>
<evidence type="ECO:0000313" key="3">
    <source>
        <dbReference type="EMBL" id="VEA73282.1"/>
    </source>
</evidence>
<dbReference type="EMBL" id="LR134493">
    <property type="protein sequence ID" value="VEI71283.1"/>
    <property type="molecule type" value="Genomic_DNA"/>
</dbReference>
<protein>
    <submittedName>
        <fullName evidence="2">YniB family protein</fullName>
    </submittedName>
</protein>
<keyword evidence="1" id="KW-0812">Transmembrane</keyword>
<name>A0A126VKT6_SERRU</name>
<reference evidence="2 9" key="2">
    <citation type="submission" date="2020-11" db="EMBL/GenBank/DDBJ databases">
        <title>Enhanced detection system for hospital associated transmission using whole genome sequencing surveillance.</title>
        <authorList>
            <person name="Harrison L.H."/>
            <person name="Van Tyne D."/>
            <person name="Marsh J.W."/>
            <person name="Griffith M.P."/>
            <person name="Snyder D.J."/>
            <person name="Cooper V.S."/>
            <person name="Mustapha M."/>
        </authorList>
    </citation>
    <scope>NUCLEOTIDE SEQUENCE [LARGE SCALE GENOMIC DNA]</scope>
    <source>
        <strain evidence="2 9">SER00230</strain>
    </source>
</reference>
<evidence type="ECO:0000313" key="8">
    <source>
        <dbReference type="Proteomes" id="UP000307968"/>
    </source>
</evidence>
<dbReference type="Pfam" id="PF14002">
    <property type="entry name" value="YniB"/>
    <property type="match status" value="1"/>
</dbReference>
<reference evidence="6 7" key="1">
    <citation type="submission" date="2018-12" db="EMBL/GenBank/DDBJ databases">
        <authorList>
            <consortium name="Pathogen Informatics"/>
        </authorList>
    </citation>
    <scope>NUCLEOTIDE SEQUENCE [LARGE SCALE GENOMIC DNA]</scope>
    <source>
        <strain evidence="4 7">NCTC10036</strain>
        <strain evidence="5 8">NCTC12971</strain>
        <strain evidence="3 6">NCTC9419</strain>
    </source>
</reference>
<proteinExistence type="predicted"/>
<evidence type="ECO:0000313" key="4">
    <source>
        <dbReference type="EMBL" id="VEI71283.1"/>
    </source>
</evidence>